<comment type="caution">
    <text evidence="4">The sequence shown here is derived from an EMBL/GenBank/DDBJ whole genome shotgun (WGS) entry which is preliminary data.</text>
</comment>
<name>A0ABS3QFX9_9BACT</name>
<dbReference type="SUPFAM" id="SSF69304">
    <property type="entry name" value="Tricorn protease N-terminal domain"/>
    <property type="match status" value="1"/>
</dbReference>
<dbReference type="EMBL" id="JAGETZ010000005">
    <property type="protein sequence ID" value="MBO2010159.1"/>
    <property type="molecule type" value="Genomic_DNA"/>
</dbReference>
<dbReference type="Pfam" id="PF05593">
    <property type="entry name" value="RHS_repeat"/>
    <property type="match status" value="3"/>
</dbReference>
<protein>
    <submittedName>
        <fullName evidence="4">RHS domain-containing protein</fullName>
    </submittedName>
</protein>
<feature type="domain" description="Teneurin-like YD-shell" evidence="3">
    <location>
        <begin position="1058"/>
        <end position="1303"/>
    </location>
</feature>
<dbReference type="InterPro" id="IPR022385">
    <property type="entry name" value="Rhs_assc_core"/>
</dbReference>
<dbReference type="InterPro" id="IPR031325">
    <property type="entry name" value="RHS_repeat"/>
</dbReference>
<dbReference type="Pfam" id="PF25023">
    <property type="entry name" value="TEN_YD-shell"/>
    <property type="match status" value="1"/>
</dbReference>
<dbReference type="NCBIfam" id="TIGR03696">
    <property type="entry name" value="Rhs_assc_core"/>
    <property type="match status" value="1"/>
</dbReference>
<evidence type="ECO:0000313" key="4">
    <source>
        <dbReference type="EMBL" id="MBO2010159.1"/>
    </source>
</evidence>
<gene>
    <name evidence="4" type="ORF">J4E00_13935</name>
</gene>
<proteinExistence type="predicted"/>
<organism evidence="4 5">
    <name type="scientific">Hymenobacter negativus</name>
    <dbReference type="NCBI Taxonomy" id="2795026"/>
    <lineage>
        <taxon>Bacteria</taxon>
        <taxon>Pseudomonadati</taxon>
        <taxon>Bacteroidota</taxon>
        <taxon>Cytophagia</taxon>
        <taxon>Cytophagales</taxon>
        <taxon>Hymenobacteraceae</taxon>
        <taxon>Hymenobacter</taxon>
    </lineage>
</organism>
<keyword evidence="5" id="KW-1185">Reference proteome</keyword>
<dbReference type="Gene3D" id="3.90.930.1">
    <property type="match status" value="1"/>
</dbReference>
<dbReference type="Pfam" id="PF14107">
    <property type="entry name" value="DUF4280"/>
    <property type="match status" value="1"/>
</dbReference>
<dbReference type="Gene3D" id="2.180.10.10">
    <property type="entry name" value="RHS repeat-associated core"/>
    <property type="match status" value="2"/>
</dbReference>
<dbReference type="NCBIfam" id="TIGR01643">
    <property type="entry name" value="YD_repeat_2x"/>
    <property type="match status" value="7"/>
</dbReference>
<dbReference type="PRINTS" id="PR00394">
    <property type="entry name" value="RHSPROTEIN"/>
</dbReference>
<dbReference type="Pfam" id="PF20148">
    <property type="entry name" value="DUF6531"/>
    <property type="match status" value="1"/>
</dbReference>
<accession>A0ABS3QFX9</accession>
<evidence type="ECO:0000259" key="2">
    <source>
        <dbReference type="Pfam" id="PF20148"/>
    </source>
</evidence>
<dbReference type="Proteomes" id="UP000664369">
    <property type="component" value="Unassembled WGS sequence"/>
</dbReference>
<reference evidence="4 5" key="1">
    <citation type="submission" date="2021-03" db="EMBL/GenBank/DDBJ databases">
        <authorList>
            <person name="Kim M.K."/>
        </authorList>
    </citation>
    <scope>NUCLEOTIDE SEQUENCE [LARGE SCALE GENOMIC DNA]</scope>
    <source>
        <strain evidence="4 5">BT442</strain>
    </source>
</reference>
<dbReference type="InterPro" id="IPR006530">
    <property type="entry name" value="YD"/>
</dbReference>
<dbReference type="InterPro" id="IPR025460">
    <property type="entry name" value="DUF4280"/>
</dbReference>
<dbReference type="InterPro" id="IPR045351">
    <property type="entry name" value="DUF6531"/>
</dbReference>
<evidence type="ECO:0000256" key="1">
    <source>
        <dbReference type="ARBA" id="ARBA00022737"/>
    </source>
</evidence>
<evidence type="ECO:0000313" key="5">
    <source>
        <dbReference type="Proteomes" id="UP000664369"/>
    </source>
</evidence>
<keyword evidence="1" id="KW-0677">Repeat</keyword>
<dbReference type="PANTHER" id="PTHR32305">
    <property type="match status" value="1"/>
</dbReference>
<dbReference type="InterPro" id="IPR056823">
    <property type="entry name" value="TEN-like_YD-shell"/>
</dbReference>
<dbReference type="InterPro" id="IPR050708">
    <property type="entry name" value="T6SS_VgrG/RHS"/>
</dbReference>
<dbReference type="PANTHER" id="PTHR32305:SF15">
    <property type="entry name" value="PROTEIN RHSA-RELATED"/>
    <property type="match status" value="1"/>
</dbReference>
<feature type="domain" description="DUF6531" evidence="2">
    <location>
        <begin position="332"/>
        <end position="405"/>
    </location>
</feature>
<evidence type="ECO:0000259" key="3">
    <source>
        <dbReference type="Pfam" id="PF25023"/>
    </source>
</evidence>
<sequence length="1462" mass="160209">MAPVPMPLTVTSQSTVLLPGGLCATSFDELPLLNVPPFGVCAVTHVPCTYAPLPPGWSPVMETVEVGPLGGKALLEDSKIRCVVGGQISIYLTKAAALATLPDVVSQAFDSAYASLESVGPPFGGELRDTLGNAKGVWQGLYSLGEGLVSLAKMKAEFDQKVDNALLFAIAHPVEAAHAVAEGTQRAASAGWQAVTDKDNWLAAANVAENAIPGVLAVKGAVWLSDEQNRAKVGAAYAKAKAWEAGLTDYERSTIKGRVAFEVAALLVPETKLAKAAEGAKLAEGGEAAASGMRLLGEVKTGAKGADAAEAAQAPGKLEELFAGVKECFTEGHPVDVATGLLFTQATDFTLPGPLPLVWTRTWFSASTHRGALGHGWHHSYDLALMPTADGGATLRLADGRLAVFAAPAPGARSFNRRHKLELVQEATSWRVWSLRERLWYVFEPASSEMQQRLRAVENSNGVGIRFAYSPAGHLAALTDSAGRVLPCETDTAGRLLALHAPDPDLPGATFALVRYAYGEAGDLLASTDALGHAARFAYAGHLLTRETFRSGLNFYFEYDGSGPDARCTHTWGDGGIFDTRLRYNTPGHTTVWDSYGHQKEYFHQRGLVTHRQDALGAMQHWRYNEYAELEHYLDPLGQLTRYDHDGRGNQTAVAYPDGSKVASQFNALDLPVQGTDANGGTWHWQYDDHGQQTGRTLPTQATTQYAYDEGGKLLEVTDSLGYATRLRYDAHGNLAHTVTPDGSIRSREYDVLGRLIKLTDASGHVQRRRYDRAGQLTDVQMPDGSVRRFTYDAEGRVVRAEDGQQTIEYAHSPTGRVTLRQEAGQQVQFTYDLEGNLTGIINEQNDSHQFVLDAAGRVITETGFDGLTRHYERDAAGNVTRVQRPAARATTTYTYDPAGRITEVVYNEAERTSFRYRADGTLVEARNATSIVQFERDPLGRILREIQNGEAVTSSYDLGGRRVSLASSLHAAVSFERDDRGQVHRMQAGTWQSVIGRDAEGLEIQREMSGGIRTNWQRDGLGRLVSQRTTAGGGAPHQRRYHWQHTDQLAALEDSLAGTTQFAYDAWGNLEAAAYPDNAQELRHPDEAGNLFRTSTRTDRHYTKGGQLQQADNVRYKYDAEGNLIRKILPNGQQWRYDWDGAGQLACVTRPDGYAVTFTYDALGRRLSKRFRGRVTKWLWDRDKPLHEWTELEVGATASSAADVITWLFNEESFVPAAKLTAQGAYSIVCDHLGTPLTMYDGRGNATWEMTLDAYGAVRQGRGKPQDCPFRYQGQYEDTETGLYYNRFRYYDAEAGSYISQDPIGVQGGHRLYGYVLNPLHQLDILGLSECGIGTAEIHHSPGNELNPFGHYSVETRQISKSGEVTKVHTHQVITKRDYSATEVDIVMGQREGVTKSVEVALPKAEDAMKYQDKILGEQLGPYDKKTNSCVDHVCEVLREGGVDIPKTPLGQLKFLKSLGF</sequence>